<feature type="transmembrane region" description="Helical" evidence="1">
    <location>
        <begin position="54"/>
        <end position="71"/>
    </location>
</feature>
<evidence type="ECO:0000313" key="5">
    <source>
        <dbReference type="Proteomes" id="UP000674425"/>
    </source>
</evidence>
<evidence type="ECO:0000313" key="4">
    <source>
        <dbReference type="Proteomes" id="UP000198844"/>
    </source>
</evidence>
<name>A0A1I7CM70_9BURK</name>
<dbReference type="GeneID" id="77193723"/>
<keyword evidence="1" id="KW-1133">Transmembrane helix</keyword>
<dbReference type="Proteomes" id="UP000674425">
    <property type="component" value="Unassembled WGS sequence"/>
</dbReference>
<dbReference type="Proteomes" id="UP000198844">
    <property type="component" value="Unassembled WGS sequence"/>
</dbReference>
<accession>A0A1I7CM70</accession>
<feature type="transmembrane region" description="Helical" evidence="1">
    <location>
        <begin position="25"/>
        <end position="48"/>
    </location>
</feature>
<organism evidence="3 4">
    <name type="scientific">Paraburkholderia aspalathi</name>
    <dbReference type="NCBI Taxonomy" id="1324617"/>
    <lineage>
        <taxon>Bacteria</taxon>
        <taxon>Pseudomonadati</taxon>
        <taxon>Pseudomonadota</taxon>
        <taxon>Betaproteobacteria</taxon>
        <taxon>Burkholderiales</taxon>
        <taxon>Burkholderiaceae</taxon>
        <taxon>Paraburkholderia</taxon>
    </lineage>
</organism>
<reference evidence="3 4" key="1">
    <citation type="submission" date="2016-10" db="EMBL/GenBank/DDBJ databases">
        <authorList>
            <person name="de Groot N.N."/>
        </authorList>
    </citation>
    <scope>NUCLEOTIDE SEQUENCE [LARGE SCALE GENOMIC DNA]</scope>
    <source>
        <strain evidence="3 4">LMG 27731</strain>
    </source>
</reference>
<proteinExistence type="predicted"/>
<dbReference type="RefSeq" id="WP_093634707.1">
    <property type="nucleotide sequence ID" value="NZ_CAJNAU010000005.1"/>
</dbReference>
<sequence length="86" mass="8824">MHESVAVTAPGTVLTVTRLSGAVDALSSAIAGFALLAGTRAFTFTALLAWREPVLGGAGLVLLALVGWLRWRCRAMPLAASCGKAD</sequence>
<dbReference type="EMBL" id="FPBH01000007">
    <property type="protein sequence ID" value="SFU00522.1"/>
    <property type="molecule type" value="Genomic_DNA"/>
</dbReference>
<dbReference type="OrthoDB" id="9104307at2"/>
<protein>
    <submittedName>
        <fullName evidence="3">Uncharacterized protein</fullName>
    </submittedName>
</protein>
<gene>
    <name evidence="2" type="ORF">R69658_00986</name>
    <name evidence="3" type="ORF">SAMN05192563_100723</name>
</gene>
<keyword evidence="1" id="KW-0472">Membrane</keyword>
<evidence type="ECO:0000313" key="3">
    <source>
        <dbReference type="EMBL" id="SFU00522.1"/>
    </source>
</evidence>
<keyword evidence="5" id="KW-1185">Reference proteome</keyword>
<evidence type="ECO:0000313" key="2">
    <source>
        <dbReference type="EMBL" id="CAE6712369.1"/>
    </source>
</evidence>
<evidence type="ECO:0000256" key="1">
    <source>
        <dbReference type="SAM" id="Phobius"/>
    </source>
</evidence>
<reference evidence="2 5" key="2">
    <citation type="submission" date="2021-02" db="EMBL/GenBank/DDBJ databases">
        <authorList>
            <person name="Vanwijnsberghe S."/>
        </authorList>
    </citation>
    <scope>NUCLEOTIDE SEQUENCE [LARGE SCALE GENOMIC DNA]</scope>
    <source>
        <strain evidence="2 5">R-69658</strain>
    </source>
</reference>
<dbReference type="AlphaFoldDB" id="A0A1I7CM70"/>
<dbReference type="EMBL" id="CAJNAU010000005">
    <property type="protein sequence ID" value="CAE6712369.1"/>
    <property type="molecule type" value="Genomic_DNA"/>
</dbReference>
<keyword evidence="1" id="KW-0812">Transmembrane</keyword>